<accession>A0A832WK16</accession>
<dbReference type="PANTHER" id="PTHR46718:SF1">
    <property type="entry name" value="ASPARTATE-SEMIALDEHYDE DEHYDROGENASE"/>
    <property type="match status" value="1"/>
</dbReference>
<sequence>MKVAVLGATGVVGRTFVKLLENHPWFKVEKLVASERSAGKRYGEIVEDSPEEFKDYTIIGLKEFLEDPGVDLVFNALPASISKEVEEKLAQEIPVFTNARSHRYDEDVPILVPEVNSDHLKLVEVQRKRRKWRGFIVTNPNCSTAILTVSLAPLRAFGIKKVRVATMQAISGAGFSGLSAYAIHDNVIPFINGEEWKIENESRKILGKFTGDKVEPAEIEVAAIATRVPVLHGHTEAVFVELEKFDIEEIREAFENFDPLRSLELPSYEKPIVYTEIPQPRLHRDRGKGLTVTVGRLQEISGGIKYVVLGHNLVRGAAGGSILNAELAYKLGII</sequence>
<dbReference type="OMA" id="CEEEMKM"/>
<dbReference type="InterPro" id="IPR051823">
    <property type="entry name" value="ASADH-related"/>
</dbReference>
<reference evidence="6" key="1">
    <citation type="journal article" date="2020" name="bioRxiv">
        <title>A rank-normalized archaeal taxonomy based on genome phylogeny resolves widespread incomplete and uneven classifications.</title>
        <authorList>
            <person name="Rinke C."/>
            <person name="Chuvochina M."/>
            <person name="Mussig A.J."/>
            <person name="Chaumeil P.-A."/>
            <person name="Waite D.W."/>
            <person name="Whitman W.B."/>
            <person name="Parks D.H."/>
            <person name="Hugenholtz P."/>
        </authorList>
    </citation>
    <scope>NUCLEOTIDE SEQUENCE</scope>
    <source>
        <strain evidence="6">UBA8834</strain>
    </source>
</reference>
<evidence type="ECO:0000259" key="5">
    <source>
        <dbReference type="SMART" id="SM00859"/>
    </source>
</evidence>
<gene>
    <name evidence="6" type="primary">asd</name>
    <name evidence="6" type="ORF">HA331_09060</name>
</gene>
<dbReference type="RefSeq" id="WP_010885174.1">
    <property type="nucleotide sequence ID" value="NZ_DUJN01000008.1"/>
</dbReference>
<dbReference type="SUPFAM" id="SSF55347">
    <property type="entry name" value="Glyceraldehyde-3-phosphate dehydrogenase-like, C-terminal domain"/>
    <property type="match status" value="1"/>
</dbReference>
<dbReference type="CDD" id="cd02315">
    <property type="entry name" value="ScASADH_like_N"/>
    <property type="match status" value="1"/>
</dbReference>
<dbReference type="PIRSF" id="PIRSF000148">
    <property type="entry name" value="ASA_dh"/>
    <property type="match status" value="1"/>
</dbReference>
<dbReference type="Gene3D" id="3.40.50.720">
    <property type="entry name" value="NAD(P)-binding Rossmann-like Domain"/>
    <property type="match status" value="1"/>
</dbReference>
<dbReference type="GO" id="GO:0050661">
    <property type="term" value="F:NADP binding"/>
    <property type="evidence" value="ECO:0007669"/>
    <property type="project" value="InterPro"/>
</dbReference>
<evidence type="ECO:0000256" key="2">
    <source>
        <dbReference type="ARBA" id="ARBA00022857"/>
    </source>
</evidence>
<keyword evidence="2" id="KW-0521">NADP</keyword>
<dbReference type="GO" id="GO:0009086">
    <property type="term" value="P:methionine biosynthetic process"/>
    <property type="evidence" value="ECO:0007669"/>
    <property type="project" value="UniProtKB-ARBA"/>
</dbReference>
<dbReference type="EMBL" id="DUJN01000008">
    <property type="protein sequence ID" value="HII61867.1"/>
    <property type="molecule type" value="Genomic_DNA"/>
</dbReference>
<dbReference type="PANTHER" id="PTHR46718">
    <property type="entry name" value="ASPARTATE-SEMIALDEHYDE DEHYDROGENASE"/>
    <property type="match status" value="1"/>
</dbReference>
<feature type="active site" description="Acyl-thioester intermediate" evidence="4">
    <location>
        <position position="142"/>
    </location>
</feature>
<dbReference type="InterPro" id="IPR000534">
    <property type="entry name" value="Semialdehyde_DH_NAD-bd"/>
</dbReference>
<dbReference type="SMART" id="SM00859">
    <property type="entry name" value="Semialdhyde_dh"/>
    <property type="match status" value="1"/>
</dbReference>
<evidence type="ECO:0000313" key="7">
    <source>
        <dbReference type="Proteomes" id="UP000617544"/>
    </source>
</evidence>
<dbReference type="InterPro" id="IPR005676">
    <property type="entry name" value="Asp_semi-ald_DH_pep-lack"/>
</dbReference>
<evidence type="ECO:0000256" key="3">
    <source>
        <dbReference type="ARBA" id="ARBA00023002"/>
    </source>
</evidence>
<feature type="domain" description="Semialdehyde dehydrogenase NAD-binding" evidence="5">
    <location>
        <begin position="2"/>
        <end position="123"/>
    </location>
</feature>
<dbReference type="InterPro" id="IPR012280">
    <property type="entry name" value="Semialdhyde_DH_dimer_dom"/>
</dbReference>
<organism evidence="6 7">
    <name type="scientific">Pyrococcus horikoshii</name>
    <dbReference type="NCBI Taxonomy" id="53953"/>
    <lineage>
        <taxon>Archaea</taxon>
        <taxon>Methanobacteriati</taxon>
        <taxon>Methanobacteriota</taxon>
        <taxon>Thermococci</taxon>
        <taxon>Thermococcales</taxon>
        <taxon>Thermococcaceae</taxon>
        <taxon>Pyrococcus</taxon>
    </lineage>
</organism>
<dbReference type="Proteomes" id="UP000617544">
    <property type="component" value="Unassembled WGS sequence"/>
</dbReference>
<dbReference type="EC" id="1.2.1.11" evidence="6"/>
<dbReference type="InterPro" id="IPR036291">
    <property type="entry name" value="NAD(P)-bd_dom_sf"/>
</dbReference>
<comment type="similarity">
    <text evidence="1">Belongs to the aspartate-semialdehyde dehydrogenase family.</text>
</comment>
<dbReference type="GO" id="GO:0009088">
    <property type="term" value="P:threonine biosynthetic process"/>
    <property type="evidence" value="ECO:0007669"/>
    <property type="project" value="TreeGrafter"/>
</dbReference>
<proteinExistence type="inferred from homology"/>
<dbReference type="GO" id="GO:0004073">
    <property type="term" value="F:aspartate-semialdehyde dehydrogenase activity"/>
    <property type="evidence" value="ECO:0007669"/>
    <property type="project" value="UniProtKB-EC"/>
</dbReference>
<dbReference type="AlphaFoldDB" id="A0A832WK16"/>
<name>A0A832WK16_PYRHR</name>
<evidence type="ECO:0000313" key="6">
    <source>
        <dbReference type="EMBL" id="HII61867.1"/>
    </source>
</evidence>
<keyword evidence="3 6" id="KW-0560">Oxidoreductase</keyword>
<comment type="caution">
    <text evidence="6">The sequence shown here is derived from an EMBL/GenBank/DDBJ whole genome shotgun (WGS) entry which is preliminary data.</text>
</comment>
<dbReference type="NCBIfam" id="TIGR00978">
    <property type="entry name" value="asd_EA"/>
    <property type="match status" value="1"/>
</dbReference>
<dbReference type="Pfam" id="PF01118">
    <property type="entry name" value="Semialdhyde_dh"/>
    <property type="match status" value="1"/>
</dbReference>
<dbReference type="GeneID" id="1443409"/>
<protein>
    <submittedName>
        <fullName evidence="6">Aspartate-semialdehyde dehydrogenase</fullName>
        <ecNumber evidence="6">1.2.1.11</ecNumber>
    </submittedName>
</protein>
<feature type="active site" description="Proton acceptor" evidence="4">
    <location>
        <position position="234"/>
    </location>
</feature>
<dbReference type="GO" id="GO:0051287">
    <property type="term" value="F:NAD binding"/>
    <property type="evidence" value="ECO:0007669"/>
    <property type="project" value="InterPro"/>
</dbReference>
<dbReference type="Gene3D" id="3.30.360.10">
    <property type="entry name" value="Dihydrodipicolinate Reductase, domain 2"/>
    <property type="match status" value="1"/>
</dbReference>
<dbReference type="CDD" id="cd18130">
    <property type="entry name" value="ASADH_C_arch_fung_like"/>
    <property type="match status" value="1"/>
</dbReference>
<evidence type="ECO:0000256" key="4">
    <source>
        <dbReference type="PIRSR" id="PIRSR000148-1"/>
    </source>
</evidence>
<dbReference type="NCBIfam" id="NF006416">
    <property type="entry name" value="PRK08664.1"/>
    <property type="match status" value="1"/>
</dbReference>
<dbReference type="GO" id="GO:0046983">
    <property type="term" value="F:protein dimerization activity"/>
    <property type="evidence" value="ECO:0007669"/>
    <property type="project" value="InterPro"/>
</dbReference>
<evidence type="ECO:0000256" key="1">
    <source>
        <dbReference type="ARBA" id="ARBA00010584"/>
    </source>
</evidence>
<dbReference type="Pfam" id="PF02774">
    <property type="entry name" value="Semialdhyde_dhC"/>
    <property type="match status" value="1"/>
</dbReference>
<dbReference type="SUPFAM" id="SSF51735">
    <property type="entry name" value="NAD(P)-binding Rossmann-fold domains"/>
    <property type="match status" value="1"/>
</dbReference>